<dbReference type="InterPro" id="IPR036736">
    <property type="entry name" value="ACP-like_sf"/>
</dbReference>
<keyword evidence="1" id="KW-0472">Membrane</keyword>
<accession>A0A9N8ETT1</accession>
<dbReference type="SUPFAM" id="SSF47336">
    <property type="entry name" value="ACP-like"/>
    <property type="match status" value="1"/>
</dbReference>
<dbReference type="SUPFAM" id="SSF51161">
    <property type="entry name" value="Trimeric LpxA-like enzymes"/>
    <property type="match status" value="1"/>
</dbReference>
<dbReference type="EMBL" id="CAICTM010001943">
    <property type="protein sequence ID" value="CAB9527121.1"/>
    <property type="molecule type" value="Genomic_DNA"/>
</dbReference>
<keyword evidence="1" id="KW-0812">Transmembrane</keyword>
<gene>
    <name evidence="3" type="ORF">SEMRO_1945_G306950.1</name>
</gene>
<dbReference type="OrthoDB" id="199633at2759"/>
<dbReference type="PROSITE" id="PS00455">
    <property type="entry name" value="AMP_BINDING"/>
    <property type="match status" value="1"/>
</dbReference>
<feature type="transmembrane region" description="Helical" evidence="1">
    <location>
        <begin position="1356"/>
        <end position="1380"/>
    </location>
</feature>
<sequence>MTFKQVEERSNAVAARLLKLGCQKGDRVMVAYPFGLEFLAGMIGAMKIGVVPCSIYPPNPNQLKTDMPKLRRFAVDAGAKYALSTSAFATAMTAASILYKTGVTWIGTDKLQIKKRNFSSKPKGYETFLGESNGVCFIQYTSGSTGRPKGVMVSHSNLVENFFGIDAMSDTTANMDPTVGVLWVPQYHDMGLVAGFMSSLYAGTSLVMASPLDFVANPLLWSDMVETYKATLTCAPNFAYALLLKRLEQANRTRAMFGGEPAQSHVVEAAAKTLSIKPEHVYNIYGLAESVVFLTGGSAYPDSEGLVCCGEVDSPTLKLRIVQDGNEVEDGQVGSIWAQSPRVAAGYYGQPELTTSTFANALPKYDRTWLDTGDLGKVVDGQLYVTGRVKDVIIINGKNCYPTDVELSIDAAFGDVIRPGRTTAFQHGEDSVGISVEGRKGFDKSGNEDLAVKIANHVSQFLGLFASEVVVLKLGVTPKTTSGKLKRNEIRQTTIDGNWKESSVLLRFQRQTNISAFQATESPFKNSSWLEYSFAMNGVTSSEFYLSEGTQREISRKSMTLPSGSLDLGSLHELDLPEIDLSKTNILPSKAVEAVHAVECDPNKLDKYFSELHLTGVSGIGEAWAKAIKTTAAMQAMCSQILKHVEDKHPTICQLAHSLVVNPDWLLIDDRAGFLSQLVHHIFVLQWATTFMMDNPECIKQKMNDDAAWESHSQNLQDLPVELQEILNLPEQDSMYGKLPFFLWIKNRSVAALLNLVQQSLGSPEGPTINAPVERINILLCLNMLEAIWVEQKNGNKENSEVGRRLATNLVTTATTESKKVLIELSSNASAANMLYIDWNMHVVAWVGDRNSSSWMVSKLLLPCIIGDVGATFFHARITSLYLIVQTIGRKLGLTKFENEPILSRDALIYFGKLNLSCAEKFGYISPAPESKDQLTLDEGYWLSKFDQWGLANHPAKAITAASRLHDIRLAEAVGPNDFSTRYGNTIISVFGHAVETSKSWAENGLTSLTSAELRNRVEEELHIVLPVNFEQLCATPKDLYEFLVASERKRFPMQTIDDHPGFQWNSSRSRMSKLQLGVIQSIGSALILLLVLISAVPSYFLVSWVLDQCDSPEDGDCLGPVFWALMPLTFPLFILSFSMIVVLCKVVVVGKYLPRQFELLSWDYIRWWFVDRILDVWEYLAGHLVLGTKYIWIFYWILGADLAWSAKIESYIREFDLVKVGSNTSIGHPLKCRTFSWSTEDSPRITFWPIVVGNDSQISGMVSPRATIGDGSKVAKLSAVEEGAMVSDGVLAKGNPACHAGSYIHHESSCFEESILDVFKMVWIMFESYHRFTLAFVVSIVLHQILPSWRYGGLFYWILLLPFTSILALCSSLAFKWLLIGKRNPSDEYEGSLYRRATNWACDFHFHASGFALAPFCGASKVWNLIFFLHGLDIDLESSINGLYVHFQPSKVDFVKIQKSFASAISLDLSKQQGGKIEIINSSIGYNSNLHSGVKIMQSVIPSRSDVSESVYDLNQSNHDVSKPSSSTALHELLQALLNVILFASIIPSYEIGLAATTSSSSGIAALGSCTELQYLATMQS</sequence>
<dbReference type="SUPFAM" id="SSF56801">
    <property type="entry name" value="Acetyl-CoA synthetase-like"/>
    <property type="match status" value="1"/>
</dbReference>
<evidence type="ECO:0000256" key="1">
    <source>
        <dbReference type="SAM" id="Phobius"/>
    </source>
</evidence>
<feature type="domain" description="AMP-dependent synthetase/ligase" evidence="2">
    <location>
        <begin position="1"/>
        <end position="348"/>
    </location>
</feature>
<keyword evidence="3" id="KW-0436">Ligase</keyword>
<dbReference type="GO" id="GO:0016874">
    <property type="term" value="F:ligase activity"/>
    <property type="evidence" value="ECO:0007669"/>
    <property type="project" value="UniProtKB-KW"/>
</dbReference>
<dbReference type="Pfam" id="PF00501">
    <property type="entry name" value="AMP-binding"/>
    <property type="match status" value="1"/>
</dbReference>
<evidence type="ECO:0000259" key="2">
    <source>
        <dbReference type="Pfam" id="PF00501"/>
    </source>
</evidence>
<dbReference type="InterPro" id="IPR000873">
    <property type="entry name" value="AMP-dep_synth/lig_dom"/>
</dbReference>
<evidence type="ECO:0000313" key="4">
    <source>
        <dbReference type="Proteomes" id="UP001153069"/>
    </source>
</evidence>
<keyword evidence="4" id="KW-1185">Reference proteome</keyword>
<dbReference type="PANTHER" id="PTHR22754">
    <property type="entry name" value="DISCO-INTERACTING PROTEIN 2 DIP2 -RELATED"/>
    <property type="match status" value="1"/>
</dbReference>
<organism evidence="3 4">
    <name type="scientific">Seminavis robusta</name>
    <dbReference type="NCBI Taxonomy" id="568900"/>
    <lineage>
        <taxon>Eukaryota</taxon>
        <taxon>Sar</taxon>
        <taxon>Stramenopiles</taxon>
        <taxon>Ochrophyta</taxon>
        <taxon>Bacillariophyta</taxon>
        <taxon>Bacillariophyceae</taxon>
        <taxon>Bacillariophycidae</taxon>
        <taxon>Naviculales</taxon>
        <taxon>Naviculaceae</taxon>
        <taxon>Seminavis</taxon>
    </lineage>
</organism>
<dbReference type="Gene3D" id="3.40.50.12780">
    <property type="entry name" value="N-terminal domain of ligase-like"/>
    <property type="match status" value="1"/>
</dbReference>
<dbReference type="InterPro" id="IPR020845">
    <property type="entry name" value="AMP-binding_CS"/>
</dbReference>
<reference evidence="3" key="1">
    <citation type="submission" date="2020-06" db="EMBL/GenBank/DDBJ databases">
        <authorList>
            <consortium name="Plant Systems Biology data submission"/>
        </authorList>
    </citation>
    <scope>NUCLEOTIDE SEQUENCE</scope>
    <source>
        <strain evidence="3">D6</strain>
    </source>
</reference>
<name>A0A9N8ETT1_9STRA</name>
<dbReference type="Gene3D" id="1.10.1200.10">
    <property type="entry name" value="ACP-like"/>
    <property type="match status" value="1"/>
</dbReference>
<dbReference type="InterPro" id="IPR011004">
    <property type="entry name" value="Trimer_LpxA-like_sf"/>
</dbReference>
<evidence type="ECO:0000313" key="3">
    <source>
        <dbReference type="EMBL" id="CAB9527121.1"/>
    </source>
</evidence>
<dbReference type="InterPro" id="IPR042099">
    <property type="entry name" value="ANL_N_sf"/>
</dbReference>
<protein>
    <submittedName>
        <fullName evidence="3">Fatty-acid--CoA ligase FadD21</fullName>
    </submittedName>
</protein>
<dbReference type="InterPro" id="IPR045851">
    <property type="entry name" value="AMP-bd_C_sf"/>
</dbReference>
<dbReference type="Proteomes" id="UP001153069">
    <property type="component" value="Unassembled WGS sequence"/>
</dbReference>
<dbReference type="PANTHER" id="PTHR22754:SF32">
    <property type="entry name" value="DISCO-INTERACTING PROTEIN 2"/>
    <property type="match status" value="1"/>
</dbReference>
<comment type="caution">
    <text evidence="3">The sequence shown here is derived from an EMBL/GenBank/DDBJ whole genome shotgun (WGS) entry which is preliminary data.</text>
</comment>
<proteinExistence type="predicted"/>
<feature type="transmembrane region" description="Helical" evidence="1">
    <location>
        <begin position="1077"/>
        <end position="1102"/>
    </location>
</feature>
<dbReference type="Gene3D" id="3.30.300.30">
    <property type="match status" value="1"/>
</dbReference>
<dbReference type="Gene3D" id="2.160.10.10">
    <property type="entry name" value="Hexapeptide repeat proteins"/>
    <property type="match status" value="1"/>
</dbReference>
<keyword evidence="1" id="KW-1133">Transmembrane helix</keyword>
<feature type="transmembrane region" description="Helical" evidence="1">
    <location>
        <begin position="1122"/>
        <end position="1149"/>
    </location>
</feature>